<evidence type="ECO:0000256" key="1">
    <source>
        <dbReference type="SAM" id="Coils"/>
    </source>
</evidence>
<evidence type="ECO:0000313" key="4">
    <source>
        <dbReference type="Proteomes" id="UP001215712"/>
    </source>
</evidence>
<dbReference type="AlphaFoldDB" id="A0AAD6HML2"/>
<dbReference type="EMBL" id="JAQJAN010000006">
    <property type="protein sequence ID" value="KAJ5727585.1"/>
    <property type="molecule type" value="Genomic_DNA"/>
</dbReference>
<reference evidence="3" key="2">
    <citation type="submission" date="2023-01" db="EMBL/GenBank/DDBJ databases">
        <authorList>
            <person name="Petersen C."/>
        </authorList>
    </citation>
    <scope>NUCLEOTIDE SEQUENCE</scope>
    <source>
        <strain evidence="3">IBT 17514</strain>
    </source>
</reference>
<name>A0AAD6HML2_9EURO</name>
<organism evidence="3 4">
    <name type="scientific">Penicillium malachiteum</name>
    <dbReference type="NCBI Taxonomy" id="1324776"/>
    <lineage>
        <taxon>Eukaryota</taxon>
        <taxon>Fungi</taxon>
        <taxon>Dikarya</taxon>
        <taxon>Ascomycota</taxon>
        <taxon>Pezizomycotina</taxon>
        <taxon>Eurotiomycetes</taxon>
        <taxon>Eurotiomycetidae</taxon>
        <taxon>Eurotiales</taxon>
        <taxon>Aspergillaceae</taxon>
        <taxon>Penicillium</taxon>
    </lineage>
</organism>
<feature type="region of interest" description="Disordered" evidence="2">
    <location>
        <begin position="493"/>
        <end position="537"/>
    </location>
</feature>
<feature type="compositionally biased region" description="Polar residues" evidence="2">
    <location>
        <begin position="74"/>
        <end position="83"/>
    </location>
</feature>
<feature type="compositionally biased region" description="Basic residues" evidence="2">
    <location>
        <begin position="175"/>
        <end position="190"/>
    </location>
</feature>
<gene>
    <name evidence="3" type="ORF">N7493_005405</name>
</gene>
<sequence length="877" mass="96806">MGDDNSTQARGPKPGPKATKGTTLKRNSGNRSSTDGQKRLDLTTLPSVGDPLQLERKGHGTDLCHSDPKHAISDTANQLQSESAGALLTRSKAAPQGRDKQPKINTTSNVTAGVRRKLPTVSNEGDGPSTMQPRISNRRASHKALADEKSIRGQNVKVCSGGIKSQRLKLTLPRVPKRQTQRSNRKKYTLKLKPEVDWDEDLRPTDDETPWNSHECGTSVSTPCPEPSSDEESSVKPNHKRKGSKTGPPSGKRRKAAKAKSSTGKKNTQVPQLPLTLVDAVPSVPPRPKQSPINFRSNSEAVNHEFPNTNKMPVAVQSAPVPPKPKEAATRERVVIEISSDPLISTSSSPDTSMDVLRNEAYRYRVIRKTSDGRGKAVGQKLADALRGVELHTQLRPAVESSLQSARKSRDSTIHEQPAIASLQIDTSQADHHKLQEKQETLERVSEAPNVTQNVEIPRNLTNIHALDANIEQSPPQLQEKPLGCQYSTHMDFRKDSTSHRGGSGSGEGEQRADSNGPLKKTDQLEHSQIDSGSLHNPINNAPAQKYLDLEIGAANGGLSNEQNEYHETPESQRPLLSPHTPFHMFFNPRPRDSITSIVDSNGSPRLMPGTSLLVERARAQLDHMKVPSDVSIASSSKERNSVGSSYYSSDDDQVWSKYQRDMFLEYGFETESMKKKAQAICSKEIANQDADKSFDLGIGACTPSEVLSTLFGGLPDNPILTGPDLRGIDARMNSTQAPSFPHRNTGETMRRNVSHTLTCAPTQISEPQRLSLLDETNPHDWILALQNAQRSAREALLQTNERLSSQLATEQDTIHQVLQIYQQGCNRILDELLQAQQVRMDLYQQQITTVREQHRQVCQNFIRGFQELDHRVQNGS</sequence>
<protein>
    <submittedName>
        <fullName evidence="3">Uncharacterized protein</fullName>
    </submittedName>
</protein>
<keyword evidence="1" id="KW-0175">Coiled coil</keyword>
<evidence type="ECO:0000256" key="2">
    <source>
        <dbReference type="SAM" id="MobiDB-lite"/>
    </source>
</evidence>
<accession>A0AAD6HML2</accession>
<keyword evidence="4" id="KW-1185">Reference proteome</keyword>
<feature type="compositionally biased region" description="Basic and acidic residues" evidence="2">
    <location>
        <begin position="192"/>
        <end position="206"/>
    </location>
</feature>
<evidence type="ECO:0000313" key="3">
    <source>
        <dbReference type="EMBL" id="KAJ5727585.1"/>
    </source>
</evidence>
<feature type="compositionally biased region" description="Polar residues" evidence="2">
    <location>
        <begin position="20"/>
        <end position="35"/>
    </location>
</feature>
<feature type="coiled-coil region" evidence="1">
    <location>
        <begin position="794"/>
        <end position="854"/>
    </location>
</feature>
<comment type="caution">
    <text evidence="3">The sequence shown here is derived from an EMBL/GenBank/DDBJ whole genome shotgun (WGS) entry which is preliminary data.</text>
</comment>
<feature type="compositionally biased region" description="Basic and acidic residues" evidence="2">
    <location>
        <begin position="520"/>
        <end position="529"/>
    </location>
</feature>
<dbReference type="Proteomes" id="UP001215712">
    <property type="component" value="Unassembled WGS sequence"/>
</dbReference>
<feature type="compositionally biased region" description="Polar residues" evidence="2">
    <location>
        <begin position="210"/>
        <end position="220"/>
    </location>
</feature>
<proteinExistence type="predicted"/>
<feature type="compositionally biased region" description="Basic and acidic residues" evidence="2">
    <location>
        <begin position="53"/>
        <end position="72"/>
    </location>
</feature>
<feature type="region of interest" description="Disordered" evidence="2">
    <location>
        <begin position="1"/>
        <end position="297"/>
    </location>
</feature>
<reference evidence="3" key="1">
    <citation type="journal article" date="2023" name="IMA Fungus">
        <title>Comparative genomic study of the Penicillium genus elucidates a diverse pangenome and 15 lateral gene transfer events.</title>
        <authorList>
            <person name="Petersen C."/>
            <person name="Sorensen T."/>
            <person name="Nielsen M.R."/>
            <person name="Sondergaard T.E."/>
            <person name="Sorensen J.L."/>
            <person name="Fitzpatrick D.A."/>
            <person name="Frisvad J.C."/>
            <person name="Nielsen K.L."/>
        </authorList>
    </citation>
    <scope>NUCLEOTIDE SEQUENCE</scope>
    <source>
        <strain evidence="3">IBT 17514</strain>
    </source>
</reference>